<dbReference type="InterPro" id="IPR050698">
    <property type="entry name" value="MBL"/>
</dbReference>
<keyword evidence="5" id="KW-1185">Reference proteome</keyword>
<dbReference type="SUPFAM" id="SSF56281">
    <property type="entry name" value="Metallo-hydrolase/oxidoreductase"/>
    <property type="match status" value="1"/>
</dbReference>
<dbReference type="InterPro" id="IPR001279">
    <property type="entry name" value="Metallo-B-lactamas"/>
</dbReference>
<accession>A0ABU8R9H2</accession>
<dbReference type="GO" id="GO:0016787">
    <property type="term" value="F:hydrolase activity"/>
    <property type="evidence" value="ECO:0007669"/>
    <property type="project" value="UniProtKB-KW"/>
</dbReference>
<dbReference type="Pfam" id="PF07521">
    <property type="entry name" value="RMMBL"/>
    <property type="match status" value="1"/>
</dbReference>
<dbReference type="PANTHER" id="PTHR11203">
    <property type="entry name" value="CLEAVAGE AND POLYADENYLATION SPECIFICITY FACTOR FAMILY MEMBER"/>
    <property type="match status" value="1"/>
</dbReference>
<dbReference type="SMART" id="SM01027">
    <property type="entry name" value="Beta-Casp"/>
    <property type="match status" value="1"/>
</dbReference>
<dbReference type="SMART" id="SM00849">
    <property type="entry name" value="Lactamase_B"/>
    <property type="match status" value="1"/>
</dbReference>
<evidence type="ECO:0000259" key="3">
    <source>
        <dbReference type="SMART" id="SM01027"/>
    </source>
</evidence>
<sequence length="479" mass="51601">MDFPVLSHHGATRGVTGSCHQLHLGPAISLLVDCGLEQGDDASPGAESASLGLGASFEVSSVQALIVTHVHLDHVGRIPALLAAGYRGPILCSEPSAKLLPLVLEDAYRLSISREPQHVQRYLAMLDELIVPLPFEQWHVLIDRPGLGCRIRLQRAGHLLGSACVECDVARGEVNTRYVFSGDLGPSTNPLLRPVQPAERADVLVLESTYGDRLHPSTDDRREKLEAVIDRALADNGTILIPAFSLGRTQELLYELEDILHRKALLNAGQASGDNPLDWSQLPIVLDSPLAQRITGVYRDLHEYWNEEARARLAEGRDPLGFGQLISVDTHDRHQHVVNYLKSTGRPAIVIAGNGMCSGGRIVNYLKAMLGDPRHEVLFVGYQAKGTPGAVVQASEGAEGFVQIDLDGEAYEIRAKVMTLSGYSGHADQHGLLEFAMGGATSPAKVVLVHGEPAAKAALSRALLSRAQGAKQQVEVSIP</sequence>
<dbReference type="Pfam" id="PF00753">
    <property type="entry name" value="Lactamase_B"/>
    <property type="match status" value="1"/>
</dbReference>
<dbReference type="EMBL" id="JBBHLD010000016">
    <property type="protein sequence ID" value="MEJ5906510.1"/>
    <property type="molecule type" value="Genomic_DNA"/>
</dbReference>
<proteinExistence type="predicted"/>
<dbReference type="Pfam" id="PF10996">
    <property type="entry name" value="Beta-Casp"/>
    <property type="match status" value="1"/>
</dbReference>
<evidence type="ECO:0000313" key="5">
    <source>
        <dbReference type="Proteomes" id="UP001377692"/>
    </source>
</evidence>
<comment type="caution">
    <text evidence="4">The sequence shown here is derived from an EMBL/GenBank/DDBJ whole genome shotgun (WGS) entry which is preliminary data.</text>
</comment>
<dbReference type="EC" id="3.-.-.-" evidence="4"/>
<evidence type="ECO:0000256" key="1">
    <source>
        <dbReference type="ARBA" id="ARBA00022801"/>
    </source>
</evidence>
<dbReference type="Gene3D" id="3.40.50.10890">
    <property type="match status" value="1"/>
</dbReference>
<dbReference type="PANTHER" id="PTHR11203:SF37">
    <property type="entry name" value="INTEGRATOR COMPLEX SUBUNIT 11"/>
    <property type="match status" value="1"/>
</dbReference>
<dbReference type="InterPro" id="IPR011108">
    <property type="entry name" value="RMMBL"/>
</dbReference>
<dbReference type="RefSeq" id="WP_339550117.1">
    <property type="nucleotide sequence ID" value="NZ_JBBHLD010000016.1"/>
</dbReference>
<evidence type="ECO:0000313" key="4">
    <source>
        <dbReference type="EMBL" id="MEJ5906510.1"/>
    </source>
</evidence>
<organism evidence="4 5">
    <name type="scientific">Pseudomonas kermanshahensis</name>
    <dbReference type="NCBI Taxonomy" id="2745482"/>
    <lineage>
        <taxon>Bacteria</taxon>
        <taxon>Pseudomonadati</taxon>
        <taxon>Pseudomonadota</taxon>
        <taxon>Gammaproteobacteria</taxon>
        <taxon>Pseudomonadales</taxon>
        <taxon>Pseudomonadaceae</taxon>
        <taxon>Pseudomonas</taxon>
    </lineage>
</organism>
<dbReference type="Gene3D" id="3.60.15.10">
    <property type="entry name" value="Ribonuclease Z/Hydroxyacylglutathione hydrolase-like"/>
    <property type="match status" value="1"/>
</dbReference>
<evidence type="ECO:0000259" key="2">
    <source>
        <dbReference type="SMART" id="SM00849"/>
    </source>
</evidence>
<keyword evidence="1 4" id="KW-0378">Hydrolase</keyword>
<feature type="domain" description="Beta-Casp" evidence="3">
    <location>
        <begin position="249"/>
        <end position="392"/>
    </location>
</feature>
<reference evidence="4 5" key="1">
    <citation type="submission" date="2024-02" db="EMBL/GenBank/DDBJ databases">
        <title>Identification of pathogenicity and growth-promoting functions of Pseudomonas putida variants.</title>
        <authorList>
            <person name="Sun J."/>
        </authorList>
    </citation>
    <scope>NUCLEOTIDE SEQUENCE [LARGE SCALE GENOMIC DNA]</scope>
    <source>
        <strain evidence="4 5">A04</strain>
    </source>
</reference>
<dbReference type="InterPro" id="IPR036866">
    <property type="entry name" value="RibonucZ/Hydroxyglut_hydro"/>
</dbReference>
<dbReference type="CDD" id="cd16295">
    <property type="entry name" value="TTHA0252-CPSF-like_MBL-fold"/>
    <property type="match status" value="1"/>
</dbReference>
<protein>
    <submittedName>
        <fullName evidence="4">MBL fold metallo-hydrolase</fullName>
        <ecNumber evidence="4">3.-.-.-</ecNumber>
    </submittedName>
</protein>
<name>A0ABU8R9H2_9PSED</name>
<gene>
    <name evidence="4" type="ORF">V7V80_17645</name>
</gene>
<dbReference type="Proteomes" id="UP001377692">
    <property type="component" value="Unassembled WGS sequence"/>
</dbReference>
<dbReference type="InterPro" id="IPR022712">
    <property type="entry name" value="Beta_Casp"/>
</dbReference>
<feature type="domain" description="Metallo-beta-lactamase" evidence="2">
    <location>
        <begin position="16"/>
        <end position="244"/>
    </location>
</feature>